<evidence type="ECO:0000256" key="13">
    <source>
        <dbReference type="ARBA" id="ARBA00042373"/>
    </source>
</evidence>
<keyword evidence="15" id="KW-0732">Signal</keyword>
<comment type="similarity">
    <text evidence="3">Belongs to the glycosyl hydrolase 17 family.</text>
</comment>
<accession>A0AAD7BSJ8</accession>
<keyword evidence="5" id="KW-1003">Cell membrane</keyword>
<sequence length="331" mass="36646">MPSLALLALGLLAGIVSSASAYPYRNGSRLDQIRSMYAWEGFVYSITACQSQEEMTRDFTRMKSRGARTVITFDFCEDGADVGYYDDVILAAERAEMFVIPLAWTLPIHVINQNYTANDTFLIKSVPRILAVTEAVIRNPGPVLAVAVGDEPLYDNDAGSPSALASYVTSMRANFTSAGLTIPISISELAYGWQSSSGNITDLASQLDFFMINEFPYFAQNAEAGGDPSTWTNFLADLEYFEGLAGGRPLLVTQTGWPSNEDEFAPNSPAVVASVASEKAYWDLLDGHCEDYFKLKNIGWMWRSYRDDIEGWGVVELNGTDKWEWEARVRC</sequence>
<evidence type="ECO:0000256" key="2">
    <source>
        <dbReference type="ARBA" id="ARBA00004401"/>
    </source>
</evidence>
<proteinExistence type="inferred from homology"/>
<keyword evidence="11" id="KW-0624">Polysaccharide degradation</keyword>
<evidence type="ECO:0000256" key="8">
    <source>
        <dbReference type="ARBA" id="ARBA00023180"/>
    </source>
</evidence>
<comment type="subcellular location">
    <subcellularLocation>
        <location evidence="2">Cell membrane</location>
        <topology evidence="2">Single-pass type II membrane protein</topology>
    </subcellularLocation>
</comment>
<dbReference type="InterPro" id="IPR017853">
    <property type="entry name" value="GH"/>
</dbReference>
<gene>
    <name evidence="16" type="ORF">FB45DRAFT_919903</name>
</gene>
<dbReference type="GO" id="GO:0009277">
    <property type="term" value="C:fungal-type cell wall"/>
    <property type="evidence" value="ECO:0007669"/>
    <property type="project" value="TreeGrafter"/>
</dbReference>
<keyword evidence="10" id="KW-0961">Cell wall biogenesis/degradation</keyword>
<evidence type="ECO:0000256" key="4">
    <source>
        <dbReference type="ARBA" id="ARBA00012780"/>
    </source>
</evidence>
<evidence type="ECO:0000256" key="14">
    <source>
        <dbReference type="ARBA" id="ARBA00043078"/>
    </source>
</evidence>
<feature type="signal peptide" evidence="15">
    <location>
        <begin position="1"/>
        <end position="21"/>
    </location>
</feature>
<dbReference type="GO" id="GO:0071555">
    <property type="term" value="P:cell wall organization"/>
    <property type="evidence" value="ECO:0007669"/>
    <property type="project" value="UniProtKB-KW"/>
</dbReference>
<dbReference type="EMBL" id="JARKIF010000010">
    <property type="protein sequence ID" value="KAJ7629058.1"/>
    <property type="molecule type" value="Genomic_DNA"/>
</dbReference>
<protein>
    <recommendedName>
        <fullName evidence="4">glucan endo-1,3-beta-D-glucosidase</fullName>
        <ecNumber evidence="4">3.2.1.39</ecNumber>
    </recommendedName>
    <alternativeName>
        <fullName evidence="14">Endo-1,3-beta-glucanase btgC</fullName>
    </alternativeName>
    <alternativeName>
        <fullName evidence="13">Laminarinase btgC</fullName>
    </alternativeName>
</protein>
<evidence type="ECO:0000256" key="15">
    <source>
        <dbReference type="SAM" id="SignalP"/>
    </source>
</evidence>
<evidence type="ECO:0000256" key="1">
    <source>
        <dbReference type="ARBA" id="ARBA00000382"/>
    </source>
</evidence>
<dbReference type="GO" id="GO:0042973">
    <property type="term" value="F:glucan endo-1,3-beta-D-glucosidase activity"/>
    <property type="evidence" value="ECO:0007669"/>
    <property type="project" value="UniProtKB-EC"/>
</dbReference>
<evidence type="ECO:0000256" key="5">
    <source>
        <dbReference type="ARBA" id="ARBA00022475"/>
    </source>
</evidence>
<dbReference type="EC" id="3.2.1.39" evidence="4"/>
<dbReference type="Proteomes" id="UP001221142">
    <property type="component" value="Unassembled WGS sequence"/>
</dbReference>
<dbReference type="AlphaFoldDB" id="A0AAD7BSJ8"/>
<dbReference type="PANTHER" id="PTHR16631:SF17">
    <property type="entry name" value="GLUCAN ENDO-1,3-BETA-GLUCOSIDASE BTGC"/>
    <property type="match status" value="1"/>
</dbReference>
<dbReference type="GO" id="GO:0005886">
    <property type="term" value="C:plasma membrane"/>
    <property type="evidence" value="ECO:0007669"/>
    <property type="project" value="UniProtKB-SubCell"/>
</dbReference>
<evidence type="ECO:0000256" key="11">
    <source>
        <dbReference type="ARBA" id="ARBA00023326"/>
    </source>
</evidence>
<name>A0AAD7BSJ8_9AGAR</name>
<evidence type="ECO:0000256" key="3">
    <source>
        <dbReference type="ARBA" id="ARBA00008773"/>
    </source>
</evidence>
<dbReference type="Gene3D" id="3.20.20.80">
    <property type="entry name" value="Glycosidases"/>
    <property type="match status" value="1"/>
</dbReference>
<evidence type="ECO:0000256" key="7">
    <source>
        <dbReference type="ARBA" id="ARBA00023136"/>
    </source>
</evidence>
<evidence type="ECO:0000313" key="17">
    <source>
        <dbReference type="Proteomes" id="UP001221142"/>
    </source>
</evidence>
<evidence type="ECO:0000256" key="6">
    <source>
        <dbReference type="ARBA" id="ARBA00022801"/>
    </source>
</evidence>
<keyword evidence="17" id="KW-1185">Reference proteome</keyword>
<keyword evidence="8" id="KW-0325">Glycoprotein</keyword>
<dbReference type="GO" id="GO:0000272">
    <property type="term" value="P:polysaccharide catabolic process"/>
    <property type="evidence" value="ECO:0007669"/>
    <property type="project" value="UniProtKB-KW"/>
</dbReference>
<evidence type="ECO:0000256" key="9">
    <source>
        <dbReference type="ARBA" id="ARBA00023277"/>
    </source>
</evidence>
<dbReference type="GO" id="GO:0005576">
    <property type="term" value="C:extracellular region"/>
    <property type="evidence" value="ECO:0007669"/>
    <property type="project" value="TreeGrafter"/>
</dbReference>
<evidence type="ECO:0000313" key="16">
    <source>
        <dbReference type="EMBL" id="KAJ7629058.1"/>
    </source>
</evidence>
<dbReference type="SUPFAM" id="SSF51445">
    <property type="entry name" value="(Trans)glycosidases"/>
    <property type="match status" value="1"/>
</dbReference>
<keyword evidence="7" id="KW-0472">Membrane</keyword>
<comment type="catalytic activity">
    <reaction evidence="1">
        <text>Hydrolysis of (1-&gt;3)-beta-D-glucosidic linkages in (1-&gt;3)-beta-D-glucans.</text>
        <dbReference type="EC" id="3.2.1.39"/>
    </reaction>
</comment>
<comment type="caution">
    <text evidence="16">The sequence shown here is derived from an EMBL/GenBank/DDBJ whole genome shotgun (WGS) entry which is preliminary data.</text>
</comment>
<feature type="chain" id="PRO_5042132395" description="glucan endo-1,3-beta-D-glucosidase" evidence="15">
    <location>
        <begin position="22"/>
        <end position="331"/>
    </location>
</feature>
<organism evidence="16 17">
    <name type="scientific">Roridomyces roridus</name>
    <dbReference type="NCBI Taxonomy" id="1738132"/>
    <lineage>
        <taxon>Eukaryota</taxon>
        <taxon>Fungi</taxon>
        <taxon>Dikarya</taxon>
        <taxon>Basidiomycota</taxon>
        <taxon>Agaricomycotina</taxon>
        <taxon>Agaricomycetes</taxon>
        <taxon>Agaricomycetidae</taxon>
        <taxon>Agaricales</taxon>
        <taxon>Marasmiineae</taxon>
        <taxon>Mycenaceae</taxon>
        <taxon>Roridomyces</taxon>
    </lineage>
</organism>
<reference evidence="16" key="1">
    <citation type="submission" date="2023-03" db="EMBL/GenBank/DDBJ databases">
        <title>Massive genome expansion in bonnet fungi (Mycena s.s.) driven by repeated elements and novel gene families across ecological guilds.</title>
        <authorList>
            <consortium name="Lawrence Berkeley National Laboratory"/>
            <person name="Harder C.B."/>
            <person name="Miyauchi S."/>
            <person name="Viragh M."/>
            <person name="Kuo A."/>
            <person name="Thoen E."/>
            <person name="Andreopoulos B."/>
            <person name="Lu D."/>
            <person name="Skrede I."/>
            <person name="Drula E."/>
            <person name="Henrissat B."/>
            <person name="Morin E."/>
            <person name="Kohler A."/>
            <person name="Barry K."/>
            <person name="LaButti K."/>
            <person name="Morin E."/>
            <person name="Salamov A."/>
            <person name="Lipzen A."/>
            <person name="Mereny Z."/>
            <person name="Hegedus B."/>
            <person name="Baldrian P."/>
            <person name="Stursova M."/>
            <person name="Weitz H."/>
            <person name="Taylor A."/>
            <person name="Grigoriev I.V."/>
            <person name="Nagy L.G."/>
            <person name="Martin F."/>
            <person name="Kauserud H."/>
        </authorList>
    </citation>
    <scope>NUCLEOTIDE SEQUENCE</scope>
    <source>
        <strain evidence="16">9284</strain>
    </source>
</reference>
<dbReference type="PANTHER" id="PTHR16631">
    <property type="entry name" value="GLUCAN 1,3-BETA-GLUCOSIDASE"/>
    <property type="match status" value="1"/>
</dbReference>
<dbReference type="GO" id="GO:0009986">
    <property type="term" value="C:cell surface"/>
    <property type="evidence" value="ECO:0007669"/>
    <property type="project" value="TreeGrafter"/>
</dbReference>
<comment type="function">
    <text evidence="12">Glucanases play a role in cell expansion during growth, in cell-cell fusion during mating, and in spore release during sporulation. This enzyme may be involved in beta-glucan degradation. Active on laminarin and lichenan.</text>
</comment>
<evidence type="ECO:0000256" key="12">
    <source>
        <dbReference type="ARBA" id="ARBA00037649"/>
    </source>
</evidence>
<evidence type="ECO:0000256" key="10">
    <source>
        <dbReference type="ARBA" id="ARBA00023316"/>
    </source>
</evidence>
<dbReference type="InterPro" id="IPR050732">
    <property type="entry name" value="Beta-glucan_modifiers"/>
</dbReference>
<keyword evidence="6 16" id="KW-0378">Hydrolase</keyword>
<keyword evidence="9" id="KW-0119">Carbohydrate metabolism</keyword>